<comment type="similarity">
    <text evidence="1">Belongs to the NifU family.</text>
</comment>
<dbReference type="PANTHER" id="PTHR11178:SF25">
    <property type="entry name" value="NIFU-LIKE PROTEIN 3, CHLOROPLASTIC"/>
    <property type="match status" value="1"/>
</dbReference>
<keyword evidence="5" id="KW-1185">Reference proteome</keyword>
<keyword evidence="2" id="KW-0472">Membrane</keyword>
<dbReference type="HOGENOM" id="CLU_930454_0_0_6"/>
<dbReference type="InterPro" id="IPR009883">
    <property type="entry name" value="YgfX"/>
</dbReference>
<dbReference type="GO" id="GO:0016226">
    <property type="term" value="P:iron-sulfur cluster assembly"/>
    <property type="evidence" value="ECO:0007669"/>
    <property type="project" value="InterPro"/>
</dbReference>
<evidence type="ECO:0000256" key="2">
    <source>
        <dbReference type="SAM" id="Phobius"/>
    </source>
</evidence>
<evidence type="ECO:0000259" key="3">
    <source>
        <dbReference type="Pfam" id="PF01106"/>
    </source>
</evidence>
<dbReference type="KEGG" id="tgr:Tgr7_1483"/>
<organism evidence="4 5">
    <name type="scientific">Thioalkalivibrio sulfidiphilus (strain HL-EbGR7)</name>
    <dbReference type="NCBI Taxonomy" id="396588"/>
    <lineage>
        <taxon>Bacteria</taxon>
        <taxon>Pseudomonadati</taxon>
        <taxon>Pseudomonadota</taxon>
        <taxon>Gammaproteobacteria</taxon>
        <taxon>Chromatiales</taxon>
        <taxon>Ectothiorhodospiraceae</taxon>
        <taxon>Thioalkalivibrio</taxon>
    </lineage>
</organism>
<dbReference type="OrthoDB" id="9798220at2"/>
<gene>
    <name evidence="4" type="ordered locus">Tgr7_1483</name>
</gene>
<evidence type="ECO:0000313" key="4">
    <source>
        <dbReference type="EMBL" id="ACL72567.1"/>
    </source>
</evidence>
<dbReference type="Pfam" id="PF01106">
    <property type="entry name" value="NifU"/>
    <property type="match status" value="1"/>
</dbReference>
<accession>B8GRL3</accession>
<dbReference type="PANTHER" id="PTHR11178">
    <property type="entry name" value="IRON-SULFUR CLUSTER SCAFFOLD PROTEIN NFU-RELATED"/>
    <property type="match status" value="1"/>
</dbReference>
<dbReference type="Proteomes" id="UP000002383">
    <property type="component" value="Chromosome"/>
</dbReference>
<dbReference type="STRING" id="396588.Tgr7_1483"/>
<evidence type="ECO:0000313" key="5">
    <source>
        <dbReference type="Proteomes" id="UP000002383"/>
    </source>
</evidence>
<feature type="domain" description="NIF system FeS cluster assembly NifU C-terminal" evidence="3">
    <location>
        <begin position="213"/>
        <end position="278"/>
    </location>
</feature>
<dbReference type="eggNOG" id="COG0694">
    <property type="taxonomic scope" value="Bacteria"/>
</dbReference>
<dbReference type="EMBL" id="CP001339">
    <property type="protein sequence ID" value="ACL72567.1"/>
    <property type="molecule type" value="Genomic_DNA"/>
</dbReference>
<dbReference type="Pfam" id="PF07254">
    <property type="entry name" value="Cpta_toxin"/>
    <property type="match status" value="1"/>
</dbReference>
<dbReference type="Gene3D" id="3.30.300.130">
    <property type="entry name" value="Fe-S cluster assembly (FSCA)"/>
    <property type="match status" value="1"/>
</dbReference>
<keyword evidence="2" id="KW-1133">Transmembrane helix</keyword>
<name>B8GRL3_THISH</name>
<dbReference type="AlphaFoldDB" id="B8GRL3"/>
<dbReference type="SUPFAM" id="SSF117916">
    <property type="entry name" value="Fe-S cluster assembly (FSCA) domain-like"/>
    <property type="match status" value="1"/>
</dbReference>
<dbReference type="InterPro" id="IPR034904">
    <property type="entry name" value="FSCA_dom_sf"/>
</dbReference>
<keyword evidence="2" id="KW-0812">Transmembrane</keyword>
<dbReference type="GO" id="GO:0051536">
    <property type="term" value="F:iron-sulfur cluster binding"/>
    <property type="evidence" value="ECO:0007669"/>
    <property type="project" value="InterPro"/>
</dbReference>
<protein>
    <submittedName>
        <fullName evidence="4">Nitrogen-fixing NifU domain protein</fullName>
    </submittedName>
</protein>
<sequence length="281" mass="30788" precursor="true">MLVHGLAGAGLIAAAMPLVAAVGVGVLLFSLNIHLMRLGFLAGRPVIQGLRLEVDGRSRVQTADGHWRPAVILPGSFCAPWLCVLQLRVEGRWQSLSLAPDSLPADQLRRLRMGLLALRPNSPEYARGIRAGLVRLGILRGKHPVEILPMPTDQERLEALLSDDPDHVYSDEELDAIEAIDPEMALRIDRVQTQARRQGGNVVVEGPIDEAVVREAVEEARKILMQDGGDIEFVAIEDRTVRVRLKGACVGCPRSTLDLRNVVERLVRSRAPGVARVVNEF</sequence>
<feature type="transmembrane region" description="Helical" evidence="2">
    <location>
        <begin position="6"/>
        <end position="31"/>
    </location>
</feature>
<dbReference type="GO" id="GO:0005506">
    <property type="term" value="F:iron ion binding"/>
    <property type="evidence" value="ECO:0007669"/>
    <property type="project" value="InterPro"/>
</dbReference>
<dbReference type="InterPro" id="IPR001075">
    <property type="entry name" value="NIF_FeS_clus_asmbl_NifU_C"/>
</dbReference>
<evidence type="ECO:0000256" key="1">
    <source>
        <dbReference type="ARBA" id="ARBA00006420"/>
    </source>
</evidence>
<proteinExistence type="inferred from homology"/>
<reference evidence="4 5" key="1">
    <citation type="journal article" date="2011" name="Stand. Genomic Sci.">
        <title>Complete genome sequence of 'Thioalkalivibrio sulfidophilus' HL-EbGr7.</title>
        <authorList>
            <person name="Muyzer G."/>
            <person name="Sorokin D.Y."/>
            <person name="Mavromatis K."/>
            <person name="Lapidus A."/>
            <person name="Clum A."/>
            <person name="Ivanova N."/>
            <person name="Pati A."/>
            <person name="d'Haeseleer P."/>
            <person name="Woyke T."/>
            <person name="Kyrpides N.C."/>
        </authorList>
    </citation>
    <scope>NUCLEOTIDE SEQUENCE [LARGE SCALE GENOMIC DNA]</scope>
    <source>
        <strain evidence="4 5">HL-EbGR7</strain>
    </source>
</reference>